<evidence type="ECO:0000256" key="1">
    <source>
        <dbReference type="ARBA" id="ARBA00004479"/>
    </source>
</evidence>
<evidence type="ECO:0000256" key="3">
    <source>
        <dbReference type="ARBA" id="ARBA00022527"/>
    </source>
</evidence>
<evidence type="ECO:0000256" key="10">
    <source>
        <dbReference type="ARBA" id="ARBA00022777"/>
    </source>
</evidence>
<dbReference type="SUPFAM" id="SSF51110">
    <property type="entry name" value="alpha-D-mannose-specific plant lectins"/>
    <property type="match status" value="2"/>
</dbReference>
<evidence type="ECO:0000256" key="20">
    <source>
        <dbReference type="SAM" id="Phobius"/>
    </source>
</evidence>
<feature type="domain" description="Protein kinase" evidence="21">
    <location>
        <begin position="956"/>
        <end position="1227"/>
    </location>
</feature>
<feature type="domain" description="Bulb-type lectin" evidence="22">
    <location>
        <begin position="118"/>
        <end position="245"/>
    </location>
</feature>
<dbReference type="SMART" id="SM00108">
    <property type="entry name" value="B_lectin"/>
    <property type="match status" value="2"/>
</dbReference>
<dbReference type="SMART" id="SM00220">
    <property type="entry name" value="S_TKc"/>
    <property type="match status" value="1"/>
</dbReference>
<feature type="domain" description="Apple" evidence="23">
    <location>
        <begin position="797"/>
        <end position="864"/>
    </location>
</feature>
<dbReference type="Gene3D" id="1.10.510.10">
    <property type="entry name" value="Transferase(Phosphotransferase) domain 1"/>
    <property type="match status" value="1"/>
</dbReference>
<protein>
    <recommendedName>
        <fullName evidence="2">non-specific serine/threonine protein kinase</fullName>
        <ecNumber evidence="2">2.7.11.1</ecNumber>
    </recommendedName>
</protein>
<dbReference type="PROSITE" id="PS00107">
    <property type="entry name" value="PROTEIN_KINASE_ATP"/>
    <property type="match status" value="2"/>
</dbReference>
<keyword evidence="3" id="KW-0723">Serine/threonine-protein kinase</keyword>
<dbReference type="PANTHER" id="PTHR47976:SF102">
    <property type="entry name" value="G-TYPE LECTIN S-RECEPTOR-LIKE SERINE_THREONINE-PROTEIN KINASE LECRK3"/>
    <property type="match status" value="1"/>
</dbReference>
<dbReference type="InterPro" id="IPR036426">
    <property type="entry name" value="Bulb-type_lectin_dom_sf"/>
</dbReference>
<dbReference type="SMART" id="SM00473">
    <property type="entry name" value="PAN_AP"/>
    <property type="match status" value="2"/>
</dbReference>
<sequence>MQQMLSQQALLSNQFAFGFYRYKNGYSVGIWFENIQQKTVVWTANRDASPFPSDVTLVLTTEGTLIVRPKQGQDVLIADTSSDNVSRLATSASMLDSGNFVLLNSSGGIVWKSFDFPTDTILPGQRLSVTGKLVSSVAESDHGSGKFLILMQSDGNLVQYPVGAVLERGAAYWATNTFNAGYGVSLNLDGNGHLYLLNDTGFNIKSINKNYVNASGKSVYRATIDTDGIFRLYSHSSNRFDDWYTEWSSSNYRCDPLGLCGENSYCVMTDGEPVCQCPPHFNYINEKLKELGCRKNYSLVACDTRNGRLFDFLEVNDVSWKDDAYSSLSSMTKNSCRAECYRDCRCEAVVFENEVCKMMKLPLRFGRRVLSGQVTAFLIGGELAGVGTRKKKRKLRLDMLIISIAMACLTLRFLVVATIGVRKYRAYVRKYKRVLRLVNNRVAEDVALKSFSFEELKDATNNFVDVIGKGAYGTVFKGVLFDGERTVAIKRLEKVVAEGERDFLNEMKAIGKIHHKNLVRLLGYCYDGTNRLLRVLWNANGCAPPFPSDVTLVLTTEGTLIVRPKQGQDVLIADTSSDNVSRLATSASMLDSGNFVLLNSSGGIVWKSFDFPTDTILPGQRLSVTGKLVSSVAESDHGSGKFLILMQSDGNLVQYPVGAVLERGAAYWATNTFNAGYGVSLNLDGNGHLYLLNDTGFNIKSINKNYVNASGKSVYRATIDTDGIFRLYSHSSNRFDDWYTEWSSSNYRCDPLGLCGENSYCVMTDGEPVCQCPPHFNYINEKLKELGCRKNYSLVACDTRNGRLFDFLEVNDVSWKDDAYSSLSSMTKNSCRAECYRDCRCEAVVFENEVCKMMKLPLRFGRRVLSGQVTAFLIGGELAGVGTRKKKRKLRLDMLIISIAMACLTLRFLVVATIGVRKYRAYVRKYKRVLRLVNNRVAEDVALKSFSFEELKDATNNFVDVIGKGAYGTVFKGVLFDGERTVAIKRLEKVVAEGERDFLNEMKAIGKIHHKNLVRLLGYCYDGTNRLLVYEYMKNGSLADFLFKSNLKVNWEGRVEIVLSIARGICYLHEECETQIIHCDIKPENILMDDKGYAKIADFGLAKLLMPNQTRTYTEIRGTRGYVAPEWHRNLPITVKADVYSFGIMLFEIICCRRSVEADVPENEQVLAYWVIDCFKANEVEKLVQNDELVEKSKLEKMVKVGLWCTQDEASSRPSMKRVILMLEGTVNIPDPPPLSSFVSSP</sequence>
<dbReference type="PROSITE" id="PS50927">
    <property type="entry name" value="BULB_LECTIN"/>
    <property type="match status" value="4"/>
</dbReference>
<comment type="catalytic activity">
    <reaction evidence="18">
        <text>L-seryl-[protein] + ATP = O-phospho-L-seryl-[protein] + ADP + H(+)</text>
        <dbReference type="Rhea" id="RHEA:17989"/>
        <dbReference type="Rhea" id="RHEA-COMP:9863"/>
        <dbReference type="Rhea" id="RHEA-COMP:11604"/>
        <dbReference type="ChEBI" id="CHEBI:15378"/>
        <dbReference type="ChEBI" id="CHEBI:29999"/>
        <dbReference type="ChEBI" id="CHEBI:30616"/>
        <dbReference type="ChEBI" id="CHEBI:83421"/>
        <dbReference type="ChEBI" id="CHEBI:456216"/>
        <dbReference type="EC" id="2.7.11.1"/>
    </reaction>
</comment>
<evidence type="ECO:0000256" key="19">
    <source>
        <dbReference type="PROSITE-ProRule" id="PRU10141"/>
    </source>
</evidence>
<keyword evidence="5" id="KW-0808">Transferase</keyword>
<gene>
    <name evidence="24" type="ORF">GOBAR_AA02690</name>
</gene>
<dbReference type="InterPro" id="IPR000719">
    <property type="entry name" value="Prot_kinase_dom"/>
</dbReference>
<dbReference type="InterPro" id="IPR008271">
    <property type="entry name" value="Ser/Thr_kinase_AS"/>
</dbReference>
<dbReference type="GO" id="GO:0016020">
    <property type="term" value="C:membrane"/>
    <property type="evidence" value="ECO:0007669"/>
    <property type="project" value="UniProtKB-SubCell"/>
</dbReference>
<dbReference type="PANTHER" id="PTHR47976">
    <property type="entry name" value="G-TYPE LECTIN S-RECEPTOR-LIKE SERINE/THREONINE-PROTEIN KINASE SD2-5"/>
    <property type="match status" value="1"/>
</dbReference>
<evidence type="ECO:0000256" key="14">
    <source>
        <dbReference type="ARBA" id="ARBA00023157"/>
    </source>
</evidence>
<keyword evidence="10" id="KW-0418">Kinase</keyword>
<dbReference type="SUPFAM" id="SSF56112">
    <property type="entry name" value="Protein kinase-like (PK-like)"/>
    <property type="match status" value="2"/>
</dbReference>
<dbReference type="Gene3D" id="3.30.200.20">
    <property type="entry name" value="Phosphorylase Kinase, domain 1"/>
    <property type="match status" value="2"/>
</dbReference>
<dbReference type="EC" id="2.7.11.1" evidence="2"/>
<evidence type="ECO:0000256" key="7">
    <source>
        <dbReference type="ARBA" id="ARBA00022729"/>
    </source>
</evidence>
<evidence type="ECO:0000256" key="5">
    <source>
        <dbReference type="ARBA" id="ARBA00022679"/>
    </source>
</evidence>
<keyword evidence="15" id="KW-0675">Receptor</keyword>
<dbReference type="PROSITE" id="PS50948">
    <property type="entry name" value="PAN"/>
    <property type="match status" value="2"/>
</dbReference>
<feature type="domain" description="Bulb-type lectin" evidence="22">
    <location>
        <begin position="613"/>
        <end position="740"/>
    </location>
</feature>
<organism evidence="24 25">
    <name type="scientific">Gossypium barbadense</name>
    <name type="common">Sea Island cotton</name>
    <name type="synonym">Hibiscus barbadensis</name>
    <dbReference type="NCBI Taxonomy" id="3634"/>
    <lineage>
        <taxon>Eukaryota</taxon>
        <taxon>Viridiplantae</taxon>
        <taxon>Streptophyta</taxon>
        <taxon>Embryophyta</taxon>
        <taxon>Tracheophyta</taxon>
        <taxon>Spermatophyta</taxon>
        <taxon>Magnoliopsida</taxon>
        <taxon>eudicotyledons</taxon>
        <taxon>Gunneridae</taxon>
        <taxon>Pentapetalae</taxon>
        <taxon>rosids</taxon>
        <taxon>malvids</taxon>
        <taxon>Malvales</taxon>
        <taxon>Malvaceae</taxon>
        <taxon>Malvoideae</taxon>
        <taxon>Gossypium</taxon>
    </lineage>
</organism>
<feature type="binding site" evidence="19">
    <location>
        <position position="985"/>
    </location>
    <ligand>
        <name>ATP</name>
        <dbReference type="ChEBI" id="CHEBI:30616"/>
    </ligand>
</feature>
<evidence type="ECO:0000256" key="9">
    <source>
        <dbReference type="ARBA" id="ARBA00022741"/>
    </source>
</evidence>
<evidence type="ECO:0000256" key="4">
    <source>
        <dbReference type="ARBA" id="ARBA00022536"/>
    </source>
</evidence>
<dbReference type="PROSITE" id="PS00108">
    <property type="entry name" value="PROTEIN_KINASE_ST"/>
    <property type="match status" value="1"/>
</dbReference>
<dbReference type="EMBL" id="KZ662888">
    <property type="protein sequence ID" value="PPS17884.1"/>
    <property type="molecule type" value="Genomic_DNA"/>
</dbReference>
<reference evidence="24 25" key="1">
    <citation type="submission" date="2015-01" db="EMBL/GenBank/DDBJ databases">
        <title>Genome of allotetraploid Gossypium barbadense reveals genomic plasticity and fiber elongation in cotton evolution.</title>
        <authorList>
            <person name="Chen X."/>
            <person name="Liu X."/>
            <person name="Zhao B."/>
            <person name="Zheng H."/>
            <person name="Hu Y."/>
            <person name="Lu G."/>
            <person name="Yang C."/>
            <person name="Chen J."/>
            <person name="Shan C."/>
            <person name="Zhang L."/>
            <person name="Zhou Y."/>
            <person name="Wang L."/>
            <person name="Guo W."/>
            <person name="Bai Y."/>
            <person name="Ruan J."/>
            <person name="Shangguan X."/>
            <person name="Mao Y."/>
            <person name="Jiang J."/>
            <person name="Zhu Y."/>
            <person name="Lei J."/>
            <person name="Kang H."/>
            <person name="Chen S."/>
            <person name="He X."/>
            <person name="Wang R."/>
            <person name="Wang Y."/>
            <person name="Chen J."/>
            <person name="Wang L."/>
            <person name="Yu S."/>
            <person name="Wang B."/>
            <person name="Wei J."/>
            <person name="Song S."/>
            <person name="Lu X."/>
            <person name="Gao Z."/>
            <person name="Gu W."/>
            <person name="Deng X."/>
            <person name="Ma D."/>
            <person name="Wang S."/>
            <person name="Liang W."/>
            <person name="Fang L."/>
            <person name="Cai C."/>
            <person name="Zhu X."/>
            <person name="Zhou B."/>
            <person name="Zhang Y."/>
            <person name="Chen Z."/>
            <person name="Xu S."/>
            <person name="Zhu R."/>
            <person name="Wang S."/>
            <person name="Zhang T."/>
            <person name="Zhao G."/>
        </authorList>
    </citation>
    <scope>NUCLEOTIDE SEQUENCE [LARGE SCALE GENOMIC DNA]</scope>
    <source>
        <strain evidence="25">cv. Xinhai21</strain>
        <tissue evidence="24">Leaf</tissue>
    </source>
</reference>
<keyword evidence="11 19" id="KW-0067">ATP-binding</keyword>
<dbReference type="OrthoDB" id="758220at2759"/>
<feature type="transmembrane region" description="Helical" evidence="20">
    <location>
        <begin position="399"/>
        <end position="421"/>
    </location>
</feature>
<keyword evidence="16" id="KW-0325">Glycoprotein</keyword>
<dbReference type="InterPro" id="IPR051343">
    <property type="entry name" value="G-type_lectin_kinases/EP1-like"/>
</dbReference>
<evidence type="ECO:0000256" key="17">
    <source>
        <dbReference type="ARBA" id="ARBA00047899"/>
    </source>
</evidence>
<evidence type="ECO:0000256" key="16">
    <source>
        <dbReference type="ARBA" id="ARBA00023180"/>
    </source>
</evidence>
<evidence type="ECO:0000313" key="24">
    <source>
        <dbReference type="EMBL" id="PPS17884.1"/>
    </source>
</evidence>
<dbReference type="InterPro" id="IPR017441">
    <property type="entry name" value="Protein_kinase_ATP_BS"/>
</dbReference>
<dbReference type="InterPro" id="IPR011009">
    <property type="entry name" value="Kinase-like_dom_sf"/>
</dbReference>
<feature type="transmembrane region" description="Helical" evidence="20">
    <location>
        <begin position="894"/>
        <end position="916"/>
    </location>
</feature>
<feature type="domain" description="Apple" evidence="23">
    <location>
        <begin position="302"/>
        <end position="369"/>
    </location>
</feature>
<dbReference type="InterPro" id="IPR001480">
    <property type="entry name" value="Bulb-type_lectin_dom"/>
</dbReference>
<dbReference type="FunFam" id="3.30.200.20:FF:000059">
    <property type="entry name" value="S-receptor-like serine/threonine-protein kinase"/>
    <property type="match status" value="2"/>
</dbReference>
<dbReference type="Gene3D" id="2.90.10.10">
    <property type="entry name" value="Bulb-type lectin domain"/>
    <property type="match status" value="3"/>
</dbReference>
<dbReference type="InterPro" id="IPR003609">
    <property type="entry name" value="Pan_app"/>
</dbReference>
<dbReference type="FunFam" id="2.90.10.10:FF:000026">
    <property type="entry name" value="Serine/threonine-protein kinase"/>
    <property type="match status" value="2"/>
</dbReference>
<dbReference type="Proteomes" id="UP000239757">
    <property type="component" value="Unassembled WGS sequence"/>
</dbReference>
<dbReference type="Pfam" id="PF01453">
    <property type="entry name" value="B_lectin"/>
    <property type="match status" value="2"/>
</dbReference>
<dbReference type="GO" id="GO:0005524">
    <property type="term" value="F:ATP binding"/>
    <property type="evidence" value="ECO:0007669"/>
    <property type="project" value="UniProtKB-UniRule"/>
</dbReference>
<dbReference type="Pfam" id="PF00954">
    <property type="entry name" value="S_locus_glycop"/>
    <property type="match status" value="2"/>
</dbReference>
<proteinExistence type="predicted"/>
<keyword evidence="13 20" id="KW-0472">Membrane</keyword>
<keyword evidence="9 19" id="KW-0547">Nucleotide-binding</keyword>
<evidence type="ECO:0000256" key="15">
    <source>
        <dbReference type="ARBA" id="ARBA00023170"/>
    </source>
</evidence>
<evidence type="ECO:0000259" key="23">
    <source>
        <dbReference type="PROSITE" id="PS50948"/>
    </source>
</evidence>
<keyword evidence="8" id="KW-0430">Lectin</keyword>
<evidence type="ECO:0000313" key="25">
    <source>
        <dbReference type="Proteomes" id="UP000239757"/>
    </source>
</evidence>
<feature type="domain" description="Bulb-type lectin" evidence="22">
    <location>
        <begin position="486"/>
        <end position="610"/>
    </location>
</feature>
<dbReference type="Pfam" id="PF07714">
    <property type="entry name" value="PK_Tyr_Ser-Thr"/>
    <property type="match status" value="1"/>
</dbReference>
<evidence type="ECO:0000256" key="8">
    <source>
        <dbReference type="ARBA" id="ARBA00022734"/>
    </source>
</evidence>
<evidence type="ECO:0000256" key="6">
    <source>
        <dbReference type="ARBA" id="ARBA00022692"/>
    </source>
</evidence>
<comment type="catalytic activity">
    <reaction evidence="17">
        <text>L-threonyl-[protein] + ATP = O-phospho-L-threonyl-[protein] + ADP + H(+)</text>
        <dbReference type="Rhea" id="RHEA:46608"/>
        <dbReference type="Rhea" id="RHEA-COMP:11060"/>
        <dbReference type="Rhea" id="RHEA-COMP:11605"/>
        <dbReference type="ChEBI" id="CHEBI:15378"/>
        <dbReference type="ChEBI" id="CHEBI:30013"/>
        <dbReference type="ChEBI" id="CHEBI:30616"/>
        <dbReference type="ChEBI" id="CHEBI:61977"/>
        <dbReference type="ChEBI" id="CHEBI:456216"/>
        <dbReference type="EC" id="2.7.11.1"/>
    </reaction>
</comment>
<dbReference type="GO" id="GO:0048544">
    <property type="term" value="P:recognition of pollen"/>
    <property type="evidence" value="ECO:0007669"/>
    <property type="project" value="InterPro"/>
</dbReference>
<dbReference type="GO" id="GO:0030246">
    <property type="term" value="F:carbohydrate binding"/>
    <property type="evidence" value="ECO:0007669"/>
    <property type="project" value="UniProtKB-KW"/>
</dbReference>
<evidence type="ECO:0000256" key="11">
    <source>
        <dbReference type="ARBA" id="ARBA00022840"/>
    </source>
</evidence>
<dbReference type="Pfam" id="PF00069">
    <property type="entry name" value="Pkinase"/>
    <property type="match status" value="1"/>
</dbReference>
<name>A0A2P5YQL9_GOSBA</name>
<evidence type="ECO:0000256" key="18">
    <source>
        <dbReference type="ARBA" id="ARBA00048679"/>
    </source>
</evidence>
<feature type="binding site" evidence="19">
    <location>
        <position position="490"/>
    </location>
    <ligand>
        <name>ATP</name>
        <dbReference type="ChEBI" id="CHEBI:30616"/>
    </ligand>
</feature>
<dbReference type="CDD" id="cd00028">
    <property type="entry name" value="B_lectin"/>
    <property type="match status" value="1"/>
</dbReference>
<dbReference type="InterPro" id="IPR001245">
    <property type="entry name" value="Ser-Thr/Tyr_kinase_cat_dom"/>
</dbReference>
<keyword evidence="12 20" id="KW-1133">Transmembrane helix</keyword>
<dbReference type="PROSITE" id="PS50011">
    <property type="entry name" value="PROTEIN_KINASE_DOM"/>
    <property type="match status" value="2"/>
</dbReference>
<evidence type="ECO:0000259" key="21">
    <source>
        <dbReference type="PROSITE" id="PS50011"/>
    </source>
</evidence>
<feature type="domain" description="Protein kinase" evidence="21">
    <location>
        <begin position="461"/>
        <end position="739"/>
    </location>
</feature>
<feature type="transmembrane region" description="Helical" evidence="20">
    <location>
        <begin position="369"/>
        <end position="387"/>
    </location>
</feature>
<keyword evidence="4" id="KW-0245">EGF-like domain</keyword>
<dbReference type="InterPro" id="IPR000858">
    <property type="entry name" value="S_locus_glycoprot_dom"/>
</dbReference>
<dbReference type="FunFam" id="1.10.510.10:FF:000237">
    <property type="entry name" value="G-type lectin S-receptor-like serine/threonine-protein kinase"/>
    <property type="match status" value="1"/>
</dbReference>
<keyword evidence="6 20" id="KW-0812">Transmembrane</keyword>
<comment type="subcellular location">
    <subcellularLocation>
        <location evidence="1">Membrane</location>
        <topology evidence="1">Single-pass type I membrane protein</topology>
    </subcellularLocation>
</comment>
<dbReference type="GO" id="GO:0004674">
    <property type="term" value="F:protein serine/threonine kinase activity"/>
    <property type="evidence" value="ECO:0007669"/>
    <property type="project" value="UniProtKB-KW"/>
</dbReference>
<keyword evidence="14" id="KW-1015">Disulfide bond</keyword>
<accession>A0A2P5YQL9</accession>
<keyword evidence="7" id="KW-0732">Signal</keyword>
<evidence type="ECO:0000259" key="22">
    <source>
        <dbReference type="PROSITE" id="PS50927"/>
    </source>
</evidence>
<evidence type="ECO:0000256" key="2">
    <source>
        <dbReference type="ARBA" id="ARBA00012513"/>
    </source>
</evidence>
<evidence type="ECO:0000256" key="12">
    <source>
        <dbReference type="ARBA" id="ARBA00022989"/>
    </source>
</evidence>
<dbReference type="AlphaFoldDB" id="A0A2P5YQL9"/>
<evidence type="ECO:0000256" key="13">
    <source>
        <dbReference type="ARBA" id="ARBA00023136"/>
    </source>
</evidence>
<feature type="domain" description="Bulb-type lectin" evidence="22">
    <location>
        <begin position="1"/>
        <end position="115"/>
    </location>
</feature>